<sequence>MMSEYENPTITFYPHESEFDVNPEEQKPALSTNERLMNYNGRLKESLNNGIRFTEVFDTLINTTDLNELFQSIKTLASYQLDDDYLVYPIQYSRADFYLIFINRLLSLNDKETVILMSSEKDRALYHEFPGINACGRFKFKVDSADEQRAFYIDERTGLSLFYIDFSDKVLYFNSRDIVELLIANDAENDKEDLIRFEKYLVSIGECVEQAYGYEVDFNLLNARRNAVYPIVSETEPEVALDRLFIMGSEAGCMLKSGMNGEAIMNLSDSVVLTLFDENLAGGNSPKWVITVKDDEDKISFFDLLVRYDFFKDWYLENLQSVEIRRARCFWKEDDGEA</sequence>
<evidence type="ECO:0000313" key="1">
    <source>
        <dbReference type="EMBL" id="SFG14794.1"/>
    </source>
</evidence>
<dbReference type="Proteomes" id="UP000182635">
    <property type="component" value="Unassembled WGS sequence"/>
</dbReference>
<dbReference type="AlphaFoldDB" id="A0A1I2PFF4"/>
<proteinExistence type="predicted"/>
<reference evidence="2" key="1">
    <citation type="submission" date="2016-10" db="EMBL/GenBank/DDBJ databases">
        <authorList>
            <person name="Varghese N."/>
            <person name="Submissions S."/>
        </authorList>
    </citation>
    <scope>NUCLEOTIDE SEQUENCE [LARGE SCALE GENOMIC DNA]</scope>
    <source>
        <strain evidence="2">DSM 20403</strain>
    </source>
</reference>
<evidence type="ECO:0000313" key="2">
    <source>
        <dbReference type="Proteomes" id="UP000182635"/>
    </source>
</evidence>
<dbReference type="OrthoDB" id="2248799at2"/>
<organism evidence="1 2">
    <name type="scientific">Ligilactobacillus ruminis DSM 20403 = NBRC 102161</name>
    <dbReference type="NCBI Taxonomy" id="1423798"/>
    <lineage>
        <taxon>Bacteria</taxon>
        <taxon>Bacillati</taxon>
        <taxon>Bacillota</taxon>
        <taxon>Bacilli</taxon>
        <taxon>Lactobacillales</taxon>
        <taxon>Lactobacillaceae</taxon>
        <taxon>Ligilactobacillus</taxon>
    </lineage>
</organism>
<dbReference type="EMBL" id="FOPI01000003">
    <property type="protein sequence ID" value="SFG14794.1"/>
    <property type="molecule type" value="Genomic_DNA"/>
</dbReference>
<accession>A0A1I2PFF4</accession>
<name>A0A1I2PFF4_9LACO</name>
<protein>
    <submittedName>
        <fullName evidence="1">Uncharacterized protein</fullName>
    </submittedName>
</protein>
<gene>
    <name evidence="1" type="ORF">SAMN02910432_00090</name>
</gene>